<name>A0ACC6P0C4_9BURK</name>
<accession>A0ACC6P0C4</accession>
<protein>
    <submittedName>
        <fullName evidence="1">FAD-dependent oxidoreductase</fullName>
    </submittedName>
</protein>
<proteinExistence type="predicted"/>
<evidence type="ECO:0000313" key="1">
    <source>
        <dbReference type="EMBL" id="MEJ7137642.1"/>
    </source>
</evidence>
<sequence>MAGPRVAVMGAGWSGLAAAAQLQDGGAHVTLFDTSRTAGGRARSLAATTDDLQGDLRLDCGQHILTGACTQTLALMQRVGVRLDEALLRIPLTLRHASGQGGSAPDGPLARTLLRALPPGSDMALALALWRGWTLAERLALLRRLATWQRGGFALEADVPVARLCAGLPPAVVRDFIAPLALSALNTPLASASGRIFLHVLATTLRPDAAVPCGWRGSDLLLPRQPLDDLLPAPALQHLSRHGATLRLGERVTALLPTASPHVGWRLQTSKTLQSAEEVFDHVLLATPLRASATLLRELAPDWANAAQAVPHQPIITLYLRRTDASARAPLPWPAPLLALRDSANLADGRPAQFALDLQALHGQPLIALVVSAAAPWLMWMRSKGRDALAALLRHQLMAQAGHTFAPDVQRAPQQHLPVAALLCERRATPECRVGLRRPPAQVATAHGVLHLAGDALDSPWPGTLEGAVRSGQAAARATLDDLARLRPVRAGR</sequence>
<comment type="caution">
    <text evidence="1">The sequence shown here is derived from an EMBL/GenBank/DDBJ whole genome shotgun (WGS) entry which is preliminary data.</text>
</comment>
<dbReference type="Proteomes" id="UP001364695">
    <property type="component" value="Unassembled WGS sequence"/>
</dbReference>
<organism evidence="1 2">
    <name type="scientific">Amphibiibacter pelophylacis</name>
    <dbReference type="NCBI Taxonomy" id="1799477"/>
    <lineage>
        <taxon>Bacteria</taxon>
        <taxon>Pseudomonadati</taxon>
        <taxon>Pseudomonadota</taxon>
        <taxon>Betaproteobacteria</taxon>
        <taxon>Burkholderiales</taxon>
        <taxon>Sphaerotilaceae</taxon>
        <taxon>Amphibiibacter</taxon>
    </lineage>
</organism>
<reference evidence="1" key="1">
    <citation type="submission" date="2023-10" db="EMBL/GenBank/DDBJ databases">
        <title>Amphibacter perezi, gen. nov., sp. nov. a novel taxa of the family Comamonadaceae, class Betaproteobacteria isolated from the skin microbiota of Pelophylax perezi from different populations.</title>
        <authorList>
            <person name="Costa S."/>
            <person name="Proenca D.N."/>
            <person name="Lopes I."/>
            <person name="Morais P.V."/>
        </authorList>
    </citation>
    <scope>NUCLEOTIDE SEQUENCE</scope>
    <source>
        <strain evidence="1">SL12-8</strain>
    </source>
</reference>
<dbReference type="EMBL" id="JAWDIE010000005">
    <property type="protein sequence ID" value="MEJ7137642.1"/>
    <property type="molecule type" value="Genomic_DNA"/>
</dbReference>
<gene>
    <name evidence="1" type="ORF">RV045_04245</name>
</gene>
<keyword evidence="2" id="KW-1185">Reference proteome</keyword>
<evidence type="ECO:0000313" key="2">
    <source>
        <dbReference type="Proteomes" id="UP001364695"/>
    </source>
</evidence>